<dbReference type="AlphaFoldDB" id="A0A2P2BQM9"/>
<feature type="transmembrane region" description="Helical" evidence="7">
    <location>
        <begin position="9"/>
        <end position="29"/>
    </location>
</feature>
<comment type="subcellular location">
    <subcellularLocation>
        <location evidence="1">Cell membrane</location>
        <topology evidence="1">Multi-pass membrane protein</topology>
    </subcellularLocation>
</comment>
<sequence>MKKTYISQIGLLIVAMIWGSGFVGTQLALDGGLTPLQIITLRFFIGALLINLIFFKQIKENVSKDAIKYGCILGFFLFTAFVVQTIGLVYTTPSKNAFITATNVIIVPFIGFLMYKQKLDKMGIISSILTVIGIGILSLESDFSINFGDFLTLVCAFGFAFHIFFTSKYAVRYNPIVLTAIQFSVAFILSLFTQILMGEGSINAGIDGYLGVLYLGVFSTTVCFLVQTICQKSVEGNKAAIILSTEAVFGTIFSVIILKELVTLRMILGSFIIFVAIIMAETKLSFLKKKDIYIEEACIESNEDTSKS</sequence>
<accession>A0A2P2BQM9</accession>
<dbReference type="InterPro" id="IPR037185">
    <property type="entry name" value="EmrE-like"/>
</dbReference>
<evidence type="ECO:0000256" key="1">
    <source>
        <dbReference type="ARBA" id="ARBA00004651"/>
    </source>
</evidence>
<gene>
    <name evidence="9" type="ORF">FRIFI_1102</name>
</gene>
<keyword evidence="4 7" id="KW-0812">Transmembrane</keyword>
<dbReference type="EMBL" id="LN650648">
    <property type="protein sequence ID" value="CEI72641.1"/>
    <property type="molecule type" value="Genomic_DNA"/>
</dbReference>
<evidence type="ECO:0000256" key="2">
    <source>
        <dbReference type="ARBA" id="ARBA00007362"/>
    </source>
</evidence>
<evidence type="ECO:0000256" key="6">
    <source>
        <dbReference type="ARBA" id="ARBA00023136"/>
    </source>
</evidence>
<dbReference type="GO" id="GO:0005886">
    <property type="term" value="C:plasma membrane"/>
    <property type="evidence" value="ECO:0007669"/>
    <property type="project" value="UniProtKB-SubCell"/>
</dbReference>
<reference evidence="9 10" key="1">
    <citation type="submission" date="2014-09" db="EMBL/GenBank/DDBJ databases">
        <authorList>
            <person name="Hornung B.V."/>
        </authorList>
    </citation>
    <scope>NUCLEOTIDE SEQUENCE [LARGE SCALE GENOMIC DNA]</scope>
    <source>
        <strain evidence="9 10">FRIFI</strain>
    </source>
</reference>
<evidence type="ECO:0000313" key="9">
    <source>
        <dbReference type="EMBL" id="CEI72641.1"/>
    </source>
</evidence>
<feature type="transmembrane region" description="Helical" evidence="7">
    <location>
        <begin position="67"/>
        <end position="90"/>
    </location>
</feature>
<feature type="transmembrane region" description="Helical" evidence="7">
    <location>
        <begin position="122"/>
        <end position="139"/>
    </location>
</feature>
<organism evidence="9 10">
    <name type="scientific">Romboutsia hominis</name>
    <dbReference type="NCBI Taxonomy" id="1507512"/>
    <lineage>
        <taxon>Bacteria</taxon>
        <taxon>Bacillati</taxon>
        <taxon>Bacillota</taxon>
        <taxon>Clostridia</taxon>
        <taxon>Peptostreptococcales</taxon>
        <taxon>Peptostreptococcaceae</taxon>
        <taxon>Romboutsia</taxon>
    </lineage>
</organism>
<feature type="transmembrane region" description="Helical" evidence="7">
    <location>
        <begin position="177"/>
        <end position="197"/>
    </location>
</feature>
<dbReference type="Pfam" id="PF00892">
    <property type="entry name" value="EamA"/>
    <property type="match status" value="2"/>
</dbReference>
<feature type="domain" description="EamA" evidence="8">
    <location>
        <begin position="147"/>
        <end position="279"/>
    </location>
</feature>
<comment type="similarity">
    <text evidence="2">Belongs to the EamA transporter family.</text>
</comment>
<feature type="transmembrane region" description="Helical" evidence="7">
    <location>
        <begin position="239"/>
        <end position="258"/>
    </location>
</feature>
<evidence type="ECO:0000256" key="4">
    <source>
        <dbReference type="ARBA" id="ARBA00022692"/>
    </source>
</evidence>
<evidence type="ECO:0000313" key="10">
    <source>
        <dbReference type="Proteomes" id="UP000245695"/>
    </source>
</evidence>
<evidence type="ECO:0000256" key="5">
    <source>
        <dbReference type="ARBA" id="ARBA00022989"/>
    </source>
</evidence>
<keyword evidence="5 7" id="KW-1133">Transmembrane helix</keyword>
<keyword evidence="3" id="KW-1003">Cell membrane</keyword>
<dbReference type="InterPro" id="IPR051258">
    <property type="entry name" value="Diverse_Substrate_Transporter"/>
</dbReference>
<feature type="transmembrane region" description="Helical" evidence="7">
    <location>
        <begin position="264"/>
        <end position="280"/>
    </location>
</feature>
<keyword evidence="6 7" id="KW-0472">Membrane</keyword>
<dbReference type="InterPro" id="IPR000620">
    <property type="entry name" value="EamA_dom"/>
</dbReference>
<feature type="transmembrane region" description="Helical" evidence="7">
    <location>
        <begin position="35"/>
        <end position="55"/>
    </location>
</feature>
<dbReference type="KEGG" id="rhom:FRIFI_1102"/>
<protein>
    <submittedName>
        <fullName evidence="9">DMT super drug/metabolite transporter</fullName>
    </submittedName>
</protein>
<dbReference type="PANTHER" id="PTHR42920">
    <property type="entry name" value="OS03G0707200 PROTEIN-RELATED"/>
    <property type="match status" value="1"/>
</dbReference>
<dbReference type="RefSeq" id="WP_092926270.1">
    <property type="nucleotide sequence ID" value="NZ_FJTZ01000012.1"/>
</dbReference>
<proteinExistence type="inferred from homology"/>
<feature type="transmembrane region" description="Helical" evidence="7">
    <location>
        <begin position="96"/>
        <end position="115"/>
    </location>
</feature>
<evidence type="ECO:0000256" key="3">
    <source>
        <dbReference type="ARBA" id="ARBA00022475"/>
    </source>
</evidence>
<feature type="transmembrane region" description="Helical" evidence="7">
    <location>
        <begin position="145"/>
        <end position="165"/>
    </location>
</feature>
<feature type="transmembrane region" description="Helical" evidence="7">
    <location>
        <begin position="209"/>
        <end position="227"/>
    </location>
</feature>
<name>A0A2P2BQM9_9FIRM</name>
<keyword evidence="10" id="KW-1185">Reference proteome</keyword>
<evidence type="ECO:0000259" key="8">
    <source>
        <dbReference type="Pfam" id="PF00892"/>
    </source>
</evidence>
<dbReference type="SUPFAM" id="SSF103481">
    <property type="entry name" value="Multidrug resistance efflux transporter EmrE"/>
    <property type="match status" value="2"/>
</dbReference>
<dbReference type="Proteomes" id="UP000245695">
    <property type="component" value="Chromosome 1"/>
</dbReference>
<feature type="domain" description="EamA" evidence="8">
    <location>
        <begin position="9"/>
        <end position="138"/>
    </location>
</feature>
<evidence type="ECO:0000256" key="7">
    <source>
        <dbReference type="SAM" id="Phobius"/>
    </source>
</evidence>
<dbReference type="PANTHER" id="PTHR42920:SF5">
    <property type="entry name" value="EAMA DOMAIN-CONTAINING PROTEIN"/>
    <property type="match status" value="1"/>
</dbReference>